<evidence type="ECO:0000313" key="5">
    <source>
        <dbReference type="EMBL" id="KAE9152782.1"/>
    </source>
</evidence>
<dbReference type="EMBL" id="QXGE01000088">
    <property type="protein sequence ID" value="KAE9325447.1"/>
    <property type="molecule type" value="Genomic_DNA"/>
</dbReference>
<dbReference type="Proteomes" id="UP000441208">
    <property type="component" value="Unassembled WGS sequence"/>
</dbReference>
<dbReference type="EMBL" id="QXGB01000084">
    <property type="protein sequence ID" value="KAE9231763.1"/>
    <property type="molecule type" value="Genomic_DNA"/>
</dbReference>
<evidence type="ECO:0000313" key="15">
    <source>
        <dbReference type="Proteomes" id="UP000440732"/>
    </source>
</evidence>
<dbReference type="Proteomes" id="UP000437068">
    <property type="component" value="Unassembled WGS sequence"/>
</dbReference>
<dbReference type="Proteomes" id="UP000486351">
    <property type="component" value="Unassembled WGS sequence"/>
</dbReference>
<protein>
    <submittedName>
        <fullName evidence="4">Uncharacterized protein</fullName>
    </submittedName>
</protein>
<dbReference type="Proteomes" id="UP000488956">
    <property type="component" value="Unassembled WGS sequence"/>
</dbReference>
<sequence length="51" mass="5258">MRSARPVRRSSSFSCVSSGLGIALTSSTSPYWPASVTWSTLASGVPGASPR</sequence>
<evidence type="ECO:0000313" key="9">
    <source>
        <dbReference type="EMBL" id="KAE9325447.1"/>
    </source>
</evidence>
<dbReference type="EMBL" id="QXFY01000504">
    <property type="protein sequence ID" value="KAE9342461.1"/>
    <property type="molecule type" value="Genomic_DNA"/>
</dbReference>
<evidence type="ECO:0000313" key="11">
    <source>
        <dbReference type="Proteomes" id="UP000429523"/>
    </source>
</evidence>
<comment type="caution">
    <text evidence="4">The sequence shown here is derived from an EMBL/GenBank/DDBJ whole genome shotgun (WGS) entry which is preliminary data.</text>
</comment>
<dbReference type="Proteomes" id="UP000440732">
    <property type="component" value="Unassembled WGS sequence"/>
</dbReference>
<dbReference type="Proteomes" id="UP000440367">
    <property type="component" value="Unassembled WGS sequence"/>
</dbReference>
<evidence type="ECO:0000313" key="14">
    <source>
        <dbReference type="Proteomes" id="UP000440367"/>
    </source>
</evidence>
<name>A0A6A3TDL4_9STRA</name>
<dbReference type="EMBL" id="QXGD01000072">
    <property type="protein sequence ID" value="KAE9254728.1"/>
    <property type="molecule type" value="Genomic_DNA"/>
</dbReference>
<dbReference type="OrthoDB" id="10324355at2759"/>
<organism evidence="4 16">
    <name type="scientific">Phytophthora fragariae</name>
    <dbReference type="NCBI Taxonomy" id="53985"/>
    <lineage>
        <taxon>Eukaryota</taxon>
        <taxon>Sar</taxon>
        <taxon>Stramenopiles</taxon>
        <taxon>Oomycota</taxon>
        <taxon>Peronosporomycetes</taxon>
        <taxon>Peronosporales</taxon>
        <taxon>Peronosporaceae</taxon>
        <taxon>Phytophthora</taxon>
    </lineage>
</organism>
<evidence type="ECO:0000313" key="16">
    <source>
        <dbReference type="Proteomes" id="UP000441208"/>
    </source>
</evidence>
<evidence type="ECO:0000313" key="17">
    <source>
        <dbReference type="Proteomes" id="UP000460718"/>
    </source>
</evidence>
<accession>A0A6A3TDL4</accession>
<dbReference type="Proteomes" id="UP000433483">
    <property type="component" value="Unassembled WGS sequence"/>
</dbReference>
<evidence type="ECO:0000313" key="12">
    <source>
        <dbReference type="Proteomes" id="UP000433483"/>
    </source>
</evidence>
<dbReference type="EMBL" id="QXGC01000070">
    <property type="protein sequence ID" value="KAE9251454.1"/>
    <property type="molecule type" value="Genomic_DNA"/>
</dbReference>
<evidence type="ECO:0000313" key="10">
    <source>
        <dbReference type="EMBL" id="KAE9342461.1"/>
    </source>
</evidence>
<dbReference type="Proteomes" id="UP000429523">
    <property type="component" value="Unassembled WGS sequence"/>
</dbReference>
<evidence type="ECO:0000313" key="18">
    <source>
        <dbReference type="Proteomes" id="UP000476176"/>
    </source>
</evidence>
<evidence type="ECO:0000313" key="7">
    <source>
        <dbReference type="EMBL" id="KAE9251454.1"/>
    </source>
</evidence>
<dbReference type="Proteomes" id="UP000476176">
    <property type="component" value="Unassembled WGS sequence"/>
</dbReference>
<reference evidence="11 12" key="1">
    <citation type="submission" date="2018-08" db="EMBL/GenBank/DDBJ databases">
        <title>Genomic investigation of the strawberry pathogen Phytophthora fragariae indicates pathogenicity is determined by transcriptional variation in three key races.</title>
        <authorList>
            <person name="Adams T.M."/>
            <person name="Armitage A.D."/>
            <person name="Sobczyk M.K."/>
            <person name="Bates H.J."/>
            <person name="Dunwell J.M."/>
            <person name="Nellist C.F."/>
            <person name="Harrison R.J."/>
        </authorList>
    </citation>
    <scope>NUCLEOTIDE SEQUENCE [LARGE SCALE GENOMIC DNA]</scope>
    <source>
        <strain evidence="9 13">A4</strain>
        <strain evidence="8 14">BC-1</strain>
        <strain evidence="7 18">BC-23</strain>
        <strain evidence="6 12">NOV-27</strain>
        <strain evidence="5 15">NOV-5</strain>
        <strain evidence="4 16">NOV-71</strain>
        <strain evidence="10 19">NOV-77</strain>
        <strain evidence="1 11">NOV-9</strain>
        <strain evidence="3 20">ONT-3</strain>
        <strain evidence="2 17">SCRP245</strain>
    </source>
</reference>
<proteinExistence type="predicted"/>
<evidence type="ECO:0000313" key="8">
    <source>
        <dbReference type="EMBL" id="KAE9254728.1"/>
    </source>
</evidence>
<dbReference type="AlphaFoldDB" id="A0A6A3TDL4"/>
<dbReference type="EMBL" id="QXFZ01000085">
    <property type="protein sequence ID" value="KAE9134283.1"/>
    <property type="molecule type" value="Genomic_DNA"/>
</dbReference>
<dbReference type="EMBL" id="QXGA01000092">
    <property type="protein sequence ID" value="KAE9152782.1"/>
    <property type="molecule type" value="Genomic_DNA"/>
</dbReference>
<evidence type="ECO:0000313" key="2">
    <source>
        <dbReference type="EMBL" id="KAE9026218.1"/>
    </source>
</evidence>
<evidence type="ECO:0000313" key="13">
    <source>
        <dbReference type="Proteomes" id="UP000437068"/>
    </source>
</evidence>
<gene>
    <name evidence="9" type="ORF">PF001_g2938</name>
    <name evidence="8" type="ORF">PF002_g2713</name>
    <name evidence="7" type="ORF">PF004_g2471</name>
    <name evidence="6" type="ORF">PF005_g2971</name>
    <name evidence="5" type="ORF">PF006_g3025</name>
    <name evidence="4" type="ORF">PF007_g2993</name>
    <name evidence="10" type="ORF">PF008_g10154</name>
    <name evidence="1" type="ORF">PF009_g3490</name>
    <name evidence="3" type="ORF">PF010_g2632</name>
    <name evidence="2" type="ORF">PF011_g2662</name>
</gene>
<evidence type="ECO:0000313" key="1">
    <source>
        <dbReference type="EMBL" id="KAE8946886.1"/>
    </source>
</evidence>
<dbReference type="EMBL" id="QXFX01000074">
    <property type="protein sequence ID" value="KAE9133943.1"/>
    <property type="molecule type" value="Genomic_DNA"/>
</dbReference>
<dbReference type="EMBL" id="QXGF01000100">
    <property type="protein sequence ID" value="KAE8946886.1"/>
    <property type="molecule type" value="Genomic_DNA"/>
</dbReference>
<dbReference type="EMBL" id="QXFW01000081">
    <property type="protein sequence ID" value="KAE9026218.1"/>
    <property type="molecule type" value="Genomic_DNA"/>
</dbReference>
<keyword evidence="12" id="KW-1185">Reference proteome</keyword>
<evidence type="ECO:0000313" key="4">
    <source>
        <dbReference type="EMBL" id="KAE9134283.1"/>
    </source>
</evidence>
<evidence type="ECO:0000313" key="20">
    <source>
        <dbReference type="Proteomes" id="UP000488956"/>
    </source>
</evidence>
<evidence type="ECO:0000313" key="3">
    <source>
        <dbReference type="EMBL" id="KAE9133943.1"/>
    </source>
</evidence>
<evidence type="ECO:0000313" key="19">
    <source>
        <dbReference type="Proteomes" id="UP000486351"/>
    </source>
</evidence>
<dbReference type="Proteomes" id="UP000460718">
    <property type="component" value="Unassembled WGS sequence"/>
</dbReference>
<evidence type="ECO:0000313" key="6">
    <source>
        <dbReference type="EMBL" id="KAE9231763.1"/>
    </source>
</evidence>